<dbReference type="EMBL" id="RBAM01000024">
    <property type="protein sequence ID" value="RKN61870.1"/>
    <property type="molecule type" value="Genomic_DNA"/>
</dbReference>
<evidence type="ECO:0000313" key="2">
    <source>
        <dbReference type="Proteomes" id="UP000270343"/>
    </source>
</evidence>
<keyword evidence="2" id="KW-1185">Reference proteome</keyword>
<comment type="caution">
    <text evidence="1">The sequence shown here is derived from an EMBL/GenBank/DDBJ whole genome shotgun (WGS) entry which is preliminary data.</text>
</comment>
<proteinExistence type="predicted"/>
<accession>A0A3B0AMA3</accession>
<protein>
    <submittedName>
        <fullName evidence="1">Uncharacterized protein</fullName>
    </submittedName>
</protein>
<dbReference type="AlphaFoldDB" id="A0A3B0AMA3"/>
<sequence length="59" mass="6083">MRRLRALPPLWGRARTAVLTVAGFGFLTGAAWSWLGAAAGLAAAGASCLIVEALSEEAR</sequence>
<dbReference type="Proteomes" id="UP000270343">
    <property type="component" value="Unassembled WGS sequence"/>
</dbReference>
<organism evidence="1 2">
    <name type="scientific">Streptomyces klenkii</name>
    <dbReference type="NCBI Taxonomy" id="1420899"/>
    <lineage>
        <taxon>Bacteria</taxon>
        <taxon>Bacillati</taxon>
        <taxon>Actinomycetota</taxon>
        <taxon>Actinomycetes</taxon>
        <taxon>Kitasatosporales</taxon>
        <taxon>Streptomycetaceae</taxon>
        <taxon>Streptomyces</taxon>
    </lineage>
</organism>
<evidence type="ECO:0000313" key="1">
    <source>
        <dbReference type="EMBL" id="RKN61870.1"/>
    </source>
</evidence>
<dbReference type="RefSeq" id="WP_120759318.1">
    <property type="nucleotide sequence ID" value="NZ_RBAM01000024.1"/>
</dbReference>
<reference evidence="1 2" key="1">
    <citation type="journal article" date="2015" name="Antonie Van Leeuwenhoek">
        <title>Streptomyces klenkii sp. nov., isolated from deep marine sediment.</title>
        <authorList>
            <person name="Veyisoglu A."/>
            <person name="Sahin N."/>
        </authorList>
    </citation>
    <scope>NUCLEOTIDE SEQUENCE [LARGE SCALE GENOMIC DNA]</scope>
    <source>
        <strain evidence="1 2">KCTC 29202</strain>
    </source>
</reference>
<gene>
    <name evidence="1" type="ORF">D7231_31860</name>
</gene>
<name>A0A3B0AMA3_9ACTN</name>